<organism evidence="1 2">
    <name type="scientific">Cercocebus atys</name>
    <name type="common">Sooty mangabey</name>
    <name type="synonym">Cercocebus torquatus atys</name>
    <dbReference type="NCBI Taxonomy" id="9531"/>
    <lineage>
        <taxon>Eukaryota</taxon>
        <taxon>Metazoa</taxon>
        <taxon>Chordata</taxon>
        <taxon>Craniata</taxon>
        <taxon>Vertebrata</taxon>
        <taxon>Euteleostomi</taxon>
        <taxon>Mammalia</taxon>
        <taxon>Eutheria</taxon>
        <taxon>Euarchontoglires</taxon>
        <taxon>Primates</taxon>
        <taxon>Haplorrhini</taxon>
        <taxon>Catarrhini</taxon>
        <taxon>Cercopithecidae</taxon>
        <taxon>Cercopithecinae</taxon>
        <taxon>Cercocebus</taxon>
    </lineage>
</organism>
<sequence length="89" mass="9831">MPAHAWGIEEVTRARNTHLGKREKHVQLALNGSQTPARCLDPHVKVTHQNSGVKEVAAEMQAGVFPAGTAIIWIFQSRERGVRRAQSPL</sequence>
<protein>
    <submittedName>
        <fullName evidence="1">Uncharacterized protein</fullName>
    </submittedName>
</protein>
<dbReference type="AlphaFoldDB" id="A0A2K5KLQ1"/>
<evidence type="ECO:0000313" key="1">
    <source>
        <dbReference type="Ensembl" id="ENSCATP00000001625.1"/>
    </source>
</evidence>
<dbReference type="Proteomes" id="UP000233060">
    <property type="component" value="Unassembled WGS sequence"/>
</dbReference>
<dbReference type="Ensembl" id="ENSCATT00000008348.1">
    <property type="protein sequence ID" value="ENSCATP00000001625.1"/>
    <property type="gene ID" value="ENSCATG00000007600.1"/>
</dbReference>
<reference evidence="1" key="2">
    <citation type="submission" date="2025-09" db="UniProtKB">
        <authorList>
            <consortium name="Ensembl"/>
        </authorList>
    </citation>
    <scope>IDENTIFICATION</scope>
</reference>
<reference evidence="1" key="1">
    <citation type="submission" date="2025-08" db="UniProtKB">
        <authorList>
            <consortium name="Ensembl"/>
        </authorList>
    </citation>
    <scope>IDENTIFICATION</scope>
</reference>
<dbReference type="OMA" id="AVIWIFQ"/>
<keyword evidence="2" id="KW-1185">Reference proteome</keyword>
<dbReference type="GeneTree" id="ENSGT00910000147431"/>
<proteinExistence type="predicted"/>
<accession>A0A2K5KLQ1</accession>
<name>A0A2K5KLQ1_CERAT</name>
<evidence type="ECO:0000313" key="2">
    <source>
        <dbReference type="Proteomes" id="UP000233060"/>
    </source>
</evidence>